<reference evidence="6" key="1">
    <citation type="submission" date="2021-01" db="EMBL/GenBank/DDBJ databases">
        <authorList>
            <consortium name="Genoscope - CEA"/>
            <person name="William W."/>
        </authorList>
    </citation>
    <scope>NUCLEOTIDE SEQUENCE</scope>
</reference>
<keyword evidence="1" id="KW-0479">Metal-binding</keyword>
<keyword evidence="7" id="KW-1185">Reference proteome</keyword>
<dbReference type="EMBL" id="CAJJDM010000055">
    <property type="protein sequence ID" value="CAD8075707.1"/>
    <property type="molecule type" value="Genomic_DNA"/>
</dbReference>
<dbReference type="GO" id="GO:0008270">
    <property type="term" value="F:zinc ion binding"/>
    <property type="evidence" value="ECO:0007669"/>
    <property type="project" value="UniProtKB-KW"/>
</dbReference>
<evidence type="ECO:0000259" key="5">
    <source>
        <dbReference type="PROSITE" id="PS50089"/>
    </source>
</evidence>
<feature type="domain" description="RING-type" evidence="5">
    <location>
        <begin position="90"/>
        <end position="131"/>
    </location>
</feature>
<evidence type="ECO:0000256" key="3">
    <source>
        <dbReference type="ARBA" id="ARBA00022833"/>
    </source>
</evidence>
<evidence type="ECO:0000313" key="6">
    <source>
        <dbReference type="EMBL" id="CAD8075707.1"/>
    </source>
</evidence>
<dbReference type="Proteomes" id="UP000688137">
    <property type="component" value="Unassembled WGS sequence"/>
</dbReference>
<evidence type="ECO:0000313" key="7">
    <source>
        <dbReference type="Proteomes" id="UP000688137"/>
    </source>
</evidence>
<dbReference type="InterPro" id="IPR001841">
    <property type="entry name" value="Znf_RING"/>
</dbReference>
<gene>
    <name evidence="6" type="ORF">PPRIM_AZ9-3.1.T0550013</name>
</gene>
<dbReference type="OMA" id="ICLPPGF"/>
<dbReference type="SMART" id="SM00184">
    <property type="entry name" value="RING"/>
    <property type="match status" value="1"/>
</dbReference>
<keyword evidence="2 4" id="KW-0863">Zinc-finger</keyword>
<proteinExistence type="predicted"/>
<name>A0A8S1M6I3_PARPR</name>
<dbReference type="PROSITE" id="PS50089">
    <property type="entry name" value="ZF_RING_2"/>
    <property type="match status" value="1"/>
</dbReference>
<dbReference type="AlphaFoldDB" id="A0A8S1M6I3"/>
<sequence>MNRRKNQQNNNEYDKIQEIKKRICKTQTQYPLTLWHPMFMYNFYFNFNFICLPPGFQQKYKLIKSRKIKNWIDDIPILVGVDDFEQKETCTICLSDLNEKNIIKILKCNHFFHQECIKEWLQLKAECPTCRDKIHR</sequence>
<accession>A0A8S1M6I3</accession>
<dbReference type="PANTHER" id="PTHR45798">
    <property type="entry name" value="RING-H2 FINGER PROTEIN ATL61-RELATED-RELATED"/>
    <property type="match status" value="1"/>
</dbReference>
<evidence type="ECO:0000256" key="2">
    <source>
        <dbReference type="ARBA" id="ARBA00022771"/>
    </source>
</evidence>
<protein>
    <recommendedName>
        <fullName evidence="5">RING-type domain-containing protein</fullName>
    </recommendedName>
</protein>
<dbReference type="Pfam" id="PF13639">
    <property type="entry name" value="zf-RING_2"/>
    <property type="match status" value="1"/>
</dbReference>
<organism evidence="6 7">
    <name type="scientific">Paramecium primaurelia</name>
    <dbReference type="NCBI Taxonomy" id="5886"/>
    <lineage>
        <taxon>Eukaryota</taxon>
        <taxon>Sar</taxon>
        <taxon>Alveolata</taxon>
        <taxon>Ciliophora</taxon>
        <taxon>Intramacronucleata</taxon>
        <taxon>Oligohymenophorea</taxon>
        <taxon>Peniculida</taxon>
        <taxon>Parameciidae</taxon>
        <taxon>Paramecium</taxon>
    </lineage>
</organism>
<keyword evidence="3" id="KW-0862">Zinc</keyword>
<evidence type="ECO:0000256" key="1">
    <source>
        <dbReference type="ARBA" id="ARBA00022723"/>
    </source>
</evidence>
<comment type="caution">
    <text evidence="6">The sequence shown here is derived from an EMBL/GenBank/DDBJ whole genome shotgun (WGS) entry which is preliminary data.</text>
</comment>
<evidence type="ECO:0000256" key="4">
    <source>
        <dbReference type="PROSITE-ProRule" id="PRU00175"/>
    </source>
</evidence>
<dbReference type="FunFam" id="3.30.40.10:FF:001413">
    <property type="entry name" value="Uncharacterized protein"/>
    <property type="match status" value="1"/>
</dbReference>
<dbReference type="PANTHER" id="PTHR45798:SF97">
    <property type="entry name" value="ALCOHOL-SENSITIVE RING FINGER PROTEIN 1"/>
    <property type="match status" value="1"/>
</dbReference>
<dbReference type="InterPro" id="IPR052788">
    <property type="entry name" value="RING-type_E3_ligase_ATL"/>
</dbReference>